<evidence type="ECO:0000313" key="3">
    <source>
        <dbReference type="Proteomes" id="UP000714618"/>
    </source>
</evidence>
<dbReference type="AlphaFoldDB" id="A0A9N8P8N3"/>
<dbReference type="PANTHER" id="PTHR48100:SF24">
    <property type="entry name" value="PHOSPHOGLYCERATE MUTASE"/>
    <property type="match status" value="1"/>
</dbReference>
<organism evidence="2 3">
    <name type="scientific">Aureobasidium mustum</name>
    <dbReference type="NCBI Taxonomy" id="2773714"/>
    <lineage>
        <taxon>Eukaryota</taxon>
        <taxon>Fungi</taxon>
        <taxon>Dikarya</taxon>
        <taxon>Ascomycota</taxon>
        <taxon>Pezizomycotina</taxon>
        <taxon>Dothideomycetes</taxon>
        <taxon>Dothideomycetidae</taxon>
        <taxon>Dothideales</taxon>
        <taxon>Saccotheciaceae</taxon>
        <taxon>Aureobasidium</taxon>
    </lineage>
</organism>
<dbReference type="EMBL" id="CAIJEO010000002">
    <property type="protein sequence ID" value="CAD0085927.1"/>
    <property type="molecule type" value="Genomic_DNA"/>
</dbReference>
<dbReference type="Gene3D" id="3.40.50.1240">
    <property type="entry name" value="Phosphoglycerate mutase-like"/>
    <property type="match status" value="1"/>
</dbReference>
<dbReference type="CDD" id="cd07067">
    <property type="entry name" value="HP_PGM_like"/>
    <property type="match status" value="1"/>
</dbReference>
<dbReference type="InterPro" id="IPR050275">
    <property type="entry name" value="PGM_Phosphatase"/>
</dbReference>
<proteinExistence type="predicted"/>
<dbReference type="InterPro" id="IPR001345">
    <property type="entry name" value="PG/BPGM_mutase_AS"/>
</dbReference>
<name>A0A9N8P8N3_9PEZI</name>
<sequence length="259" mass="29214">MSPIVILIRHGQALHNASTRKPCLTRPAQEYDIPDPALTELGQEQCRKLEQHLRQHLPLADKIERIITSPMLRTLETTTLGLDWLIKRGVPVEAAALWQENSDKPCDTGSPLSEMKPQFPHFDYSKVDPLWPSKTGPYAFTRTATVARGQSCLRDLQSRKEKVIAVVSHSGFLRCAISFCKYANADYRIFSFQDTEQGRDFELKEWKETEENGGGMGESEKGRADIEDTDFPEEQAEEVKQQLGGKADGEAAREVPEKK</sequence>
<evidence type="ECO:0000313" key="2">
    <source>
        <dbReference type="EMBL" id="CAD0085927.1"/>
    </source>
</evidence>
<keyword evidence="3" id="KW-1185">Reference proteome</keyword>
<accession>A0A9N8P8N3</accession>
<gene>
    <name evidence="2" type="ORF">AWRI4233_LOCUS529</name>
</gene>
<feature type="compositionally biased region" description="Basic and acidic residues" evidence="1">
    <location>
        <begin position="247"/>
        <end position="259"/>
    </location>
</feature>
<dbReference type="InterPro" id="IPR029033">
    <property type="entry name" value="His_PPase_superfam"/>
</dbReference>
<dbReference type="PROSITE" id="PS00175">
    <property type="entry name" value="PG_MUTASE"/>
    <property type="match status" value="1"/>
</dbReference>
<dbReference type="PANTHER" id="PTHR48100">
    <property type="entry name" value="BROAD-SPECIFICITY PHOSPHATASE YOR283W-RELATED"/>
    <property type="match status" value="1"/>
</dbReference>
<comment type="caution">
    <text evidence="2">The sequence shown here is derived from an EMBL/GenBank/DDBJ whole genome shotgun (WGS) entry which is preliminary data.</text>
</comment>
<dbReference type="SUPFAM" id="SSF53254">
    <property type="entry name" value="Phosphoglycerate mutase-like"/>
    <property type="match status" value="1"/>
</dbReference>
<evidence type="ECO:0000256" key="1">
    <source>
        <dbReference type="SAM" id="MobiDB-lite"/>
    </source>
</evidence>
<dbReference type="Proteomes" id="UP000714618">
    <property type="component" value="Unassembled WGS sequence"/>
</dbReference>
<dbReference type="InterPro" id="IPR013078">
    <property type="entry name" value="His_Pase_superF_clade-1"/>
</dbReference>
<dbReference type="GO" id="GO:0016791">
    <property type="term" value="F:phosphatase activity"/>
    <property type="evidence" value="ECO:0007669"/>
    <property type="project" value="TreeGrafter"/>
</dbReference>
<dbReference type="Pfam" id="PF00300">
    <property type="entry name" value="His_Phos_1"/>
    <property type="match status" value="1"/>
</dbReference>
<evidence type="ECO:0008006" key="4">
    <source>
        <dbReference type="Google" id="ProtNLM"/>
    </source>
</evidence>
<dbReference type="GO" id="GO:0005737">
    <property type="term" value="C:cytoplasm"/>
    <property type="evidence" value="ECO:0007669"/>
    <property type="project" value="TreeGrafter"/>
</dbReference>
<reference evidence="2" key="1">
    <citation type="submission" date="2020-06" db="EMBL/GenBank/DDBJ databases">
        <authorList>
            <person name="Onetto C."/>
        </authorList>
    </citation>
    <scope>NUCLEOTIDE SEQUENCE</scope>
</reference>
<feature type="region of interest" description="Disordered" evidence="1">
    <location>
        <begin position="206"/>
        <end position="259"/>
    </location>
</feature>
<dbReference type="SMART" id="SM00855">
    <property type="entry name" value="PGAM"/>
    <property type="match status" value="1"/>
</dbReference>
<feature type="compositionally biased region" description="Acidic residues" evidence="1">
    <location>
        <begin position="227"/>
        <end position="236"/>
    </location>
</feature>
<dbReference type="OrthoDB" id="496981at2759"/>
<protein>
    <recommendedName>
        <fullName evidence="4">Phosphoglycerate mutase-like protein</fullName>
    </recommendedName>
</protein>